<name>A0A9P8NSZ7_9ASCO</name>
<evidence type="ECO:0000313" key="2">
    <source>
        <dbReference type="Proteomes" id="UP000788993"/>
    </source>
</evidence>
<sequence length="243" mass="28326">MSLITPKDYPPSVKPRTFQSVAQLGGKSPLVDQLSLCELKLKTWYNFNLQLMDSLSNTSFLLVLIHHHHKLLEVLEELFNTRRLVNFTVGSVSSSCFRNSVLSSLRLSVSETLVSISSTYTDIFKHAHFLDIENFKCIYSKINKETFKTSTNNEDQLVHINFEILASSKSFFLFKKLNGVFDSDILRNEELVLLKSRIDKSKPKYRYSLETEDDAKVLKSRNFRDFHYRRLTELRLLNKRIFS</sequence>
<protein>
    <submittedName>
        <fullName evidence="1">Uncharacterized protein</fullName>
    </submittedName>
</protein>
<proteinExistence type="predicted"/>
<reference evidence="1" key="1">
    <citation type="journal article" date="2021" name="Open Biol.">
        <title>Shared evolutionary footprints suggest mitochondrial oxidative damage underlies multiple complex I losses in fungi.</title>
        <authorList>
            <person name="Schikora-Tamarit M.A."/>
            <person name="Marcet-Houben M."/>
            <person name="Nosek J."/>
            <person name="Gabaldon T."/>
        </authorList>
    </citation>
    <scope>NUCLEOTIDE SEQUENCE</scope>
    <source>
        <strain evidence="1">NCAIM Y.01608</strain>
    </source>
</reference>
<organism evidence="1 2">
    <name type="scientific">Ogataea polymorpha</name>
    <dbReference type="NCBI Taxonomy" id="460523"/>
    <lineage>
        <taxon>Eukaryota</taxon>
        <taxon>Fungi</taxon>
        <taxon>Dikarya</taxon>
        <taxon>Ascomycota</taxon>
        <taxon>Saccharomycotina</taxon>
        <taxon>Pichiomycetes</taxon>
        <taxon>Pichiales</taxon>
        <taxon>Pichiaceae</taxon>
        <taxon>Ogataea</taxon>
    </lineage>
</organism>
<comment type="caution">
    <text evidence="1">The sequence shown here is derived from an EMBL/GenBank/DDBJ whole genome shotgun (WGS) entry which is preliminary data.</text>
</comment>
<gene>
    <name evidence="1" type="ORF">OGATHE_006415</name>
</gene>
<dbReference type="AlphaFoldDB" id="A0A9P8NSZ7"/>
<dbReference type="Proteomes" id="UP000788993">
    <property type="component" value="Unassembled WGS sequence"/>
</dbReference>
<accession>A0A9P8NSZ7</accession>
<reference evidence="1" key="2">
    <citation type="submission" date="2021-01" db="EMBL/GenBank/DDBJ databases">
        <authorList>
            <person name="Schikora-Tamarit M.A."/>
        </authorList>
    </citation>
    <scope>NUCLEOTIDE SEQUENCE</scope>
    <source>
        <strain evidence="1">NCAIM Y.01608</strain>
    </source>
</reference>
<keyword evidence="2" id="KW-1185">Reference proteome</keyword>
<dbReference type="EMBL" id="JAEUBD010001571">
    <property type="protein sequence ID" value="KAH3658691.1"/>
    <property type="molecule type" value="Genomic_DNA"/>
</dbReference>
<evidence type="ECO:0000313" key="1">
    <source>
        <dbReference type="EMBL" id="KAH3658691.1"/>
    </source>
</evidence>